<proteinExistence type="inferred from homology"/>
<dbReference type="EMBL" id="KL596981">
    <property type="protein sequence ID" value="KER21243.1"/>
    <property type="molecule type" value="Genomic_DNA"/>
</dbReference>
<dbReference type="SUPFAM" id="SSF56112">
    <property type="entry name" value="Protein kinase-like (PK-like)"/>
    <property type="match status" value="1"/>
</dbReference>
<keyword evidence="2" id="KW-0547">Nucleotide-binding</keyword>
<dbReference type="PANTHER" id="PTHR24346:SF30">
    <property type="entry name" value="MATERNAL EMBRYONIC LEUCINE ZIPPER KINASE"/>
    <property type="match status" value="1"/>
</dbReference>
<dbReference type="InterPro" id="IPR000719">
    <property type="entry name" value="Prot_kinase_dom"/>
</dbReference>
<comment type="similarity">
    <text evidence="1">Belongs to the protein kinase superfamily. CAMK Ser/Thr protein kinase family. SNF1 subfamily.</text>
</comment>
<dbReference type="InterPro" id="IPR011009">
    <property type="entry name" value="Kinase-like_dom_sf"/>
</dbReference>
<dbReference type="KEGG" id="ovi:T265_15136"/>
<feature type="compositionally biased region" description="Polar residues" evidence="4">
    <location>
        <begin position="714"/>
        <end position="731"/>
    </location>
</feature>
<dbReference type="PROSITE" id="PS50011">
    <property type="entry name" value="PROTEIN_KINASE_DOM"/>
    <property type="match status" value="1"/>
</dbReference>
<dbReference type="CDD" id="cd14003">
    <property type="entry name" value="STKc_AMPK-like"/>
    <property type="match status" value="1"/>
</dbReference>
<dbReference type="Pfam" id="PF00069">
    <property type="entry name" value="Pkinase"/>
    <property type="match status" value="1"/>
</dbReference>
<feature type="compositionally biased region" description="Polar residues" evidence="4">
    <location>
        <begin position="348"/>
        <end position="359"/>
    </location>
</feature>
<dbReference type="AlphaFoldDB" id="A0A074Z2Q2"/>
<dbReference type="SMART" id="SM00220">
    <property type="entry name" value="S_TKc"/>
    <property type="match status" value="1"/>
</dbReference>
<sequence>MALVAPKVLKGLYFFCEPLAEGSFGVLYVALHAITRRKVAIKIIDKRKLGADAFRVRSEIEALKQLNHKYIYKLYQVVETTYFFYLVVEYLPGGELFDYIIQKGHLSEVEARVIFRQIVSAIGYMHSKGFAHRDLKPENILLDNDQNIRIIDFGLCAKNTLNTMLNTFCGSFAYAAPEVLANRDYCGNAADLWSLGVILYALLCGCLPFDPTKPEELSQKIGKGVYTTPGNLSKSSRNLLSQLMCVNPKKRIKMEELCRHPWIVEGFMGHPVELDNERTVMNPLNMRIVAEISEYTRIPKVEMARLLQRRAYDYLMATYMIMEASLEEDDVFIHLTARRPNEEDAVSHTRSSRPTSSKTVPGPLFPRVALCNQSHSSDPGVTASWTRQPLGTHALSNGQNFTMNGYTDAKELDRAHSQRPESPAPSAEGDENVPPPDTPSNNLSHVEWQTPAVAKTPARTNPPDQLTLSPSRSIDSQLAQLTQSLHVTHLSDVPFIPRMKCPNPNSDSSMPASLSGAYLTNLSSSSSASSSHPRDSVSTPANLTNNDLSRSRCSAEEQSTSVSSGSSWRQFNKLRDVLTPKKPAALPDGRLLADRLRKTRHLNNVFLVRRDLSAGQVFDQIASALRQQSIRFTLKGTGFLCVFVNDWGKTVLSFEIELVYVSTRAAVDSTSLTSVKRRMTLKPRPTVQAQTPAAPPVLNSPARLTLVAQRPVKQPSTESASKNESAEGTSQDDTKPVSGMRCAAGDKQLGIKTKRLRGDSFMYTSLCRTILDTANLRAE</sequence>
<organism evidence="6 7">
    <name type="scientific">Opisthorchis viverrini</name>
    <name type="common">Southeast Asian liver fluke</name>
    <dbReference type="NCBI Taxonomy" id="6198"/>
    <lineage>
        <taxon>Eukaryota</taxon>
        <taxon>Metazoa</taxon>
        <taxon>Spiralia</taxon>
        <taxon>Lophotrochozoa</taxon>
        <taxon>Platyhelminthes</taxon>
        <taxon>Trematoda</taxon>
        <taxon>Digenea</taxon>
        <taxon>Opisthorchiida</taxon>
        <taxon>Opisthorchiata</taxon>
        <taxon>Opisthorchiidae</taxon>
        <taxon>Opisthorchis</taxon>
    </lineage>
</organism>
<dbReference type="Gene3D" id="1.10.510.10">
    <property type="entry name" value="Transferase(Phosphotransferase) domain 1"/>
    <property type="match status" value="1"/>
</dbReference>
<evidence type="ECO:0000256" key="1">
    <source>
        <dbReference type="ARBA" id="ARBA00006234"/>
    </source>
</evidence>
<feature type="compositionally biased region" description="Polar residues" evidence="4">
    <location>
        <begin position="539"/>
        <end position="548"/>
    </location>
</feature>
<dbReference type="GO" id="GO:0005737">
    <property type="term" value="C:cytoplasm"/>
    <property type="evidence" value="ECO:0007669"/>
    <property type="project" value="TreeGrafter"/>
</dbReference>
<dbReference type="GO" id="GO:0035556">
    <property type="term" value="P:intracellular signal transduction"/>
    <property type="evidence" value="ECO:0007669"/>
    <property type="project" value="TreeGrafter"/>
</dbReference>
<reference evidence="6 7" key="1">
    <citation type="submission" date="2013-11" db="EMBL/GenBank/DDBJ databases">
        <title>Opisthorchis viverrini - life in the bile duct.</title>
        <authorList>
            <person name="Young N.D."/>
            <person name="Nagarajan N."/>
            <person name="Lin S.J."/>
            <person name="Korhonen P.K."/>
            <person name="Jex A.R."/>
            <person name="Hall R.S."/>
            <person name="Safavi-Hemami H."/>
            <person name="Kaewkong W."/>
            <person name="Bertrand D."/>
            <person name="Gao S."/>
            <person name="Seet Q."/>
            <person name="Wongkham S."/>
            <person name="Teh B.T."/>
            <person name="Wongkham C."/>
            <person name="Intapan P.M."/>
            <person name="Maleewong W."/>
            <person name="Yang X."/>
            <person name="Hu M."/>
            <person name="Wang Z."/>
            <person name="Hofmann A."/>
            <person name="Sternberg P.W."/>
            <person name="Tan P."/>
            <person name="Wang J."/>
            <person name="Gasser R.B."/>
        </authorList>
    </citation>
    <scope>NUCLEOTIDE SEQUENCE [LARGE SCALE GENOMIC DNA]</scope>
</reference>
<feature type="region of interest" description="Disordered" evidence="4">
    <location>
        <begin position="340"/>
        <end position="386"/>
    </location>
</feature>
<name>A0A074Z2Q2_OPIVI</name>
<feature type="compositionally biased region" description="Polar residues" evidence="4">
    <location>
        <begin position="371"/>
        <end position="386"/>
    </location>
</feature>
<feature type="domain" description="Protein kinase" evidence="5">
    <location>
        <begin position="13"/>
        <end position="263"/>
    </location>
</feature>
<dbReference type="GO" id="GO:0004674">
    <property type="term" value="F:protein serine/threonine kinase activity"/>
    <property type="evidence" value="ECO:0007669"/>
    <property type="project" value="TreeGrafter"/>
</dbReference>
<keyword evidence="7" id="KW-1185">Reference proteome</keyword>
<keyword evidence="3" id="KW-0067">ATP-binding</keyword>
<feature type="region of interest" description="Disordered" evidence="4">
    <location>
        <begin position="412"/>
        <end position="444"/>
    </location>
</feature>
<gene>
    <name evidence="6" type="ORF">T265_15136</name>
</gene>
<dbReference type="InterPro" id="IPR028375">
    <property type="entry name" value="KA1/Ssp2_C"/>
</dbReference>
<dbReference type="GeneID" id="20329301"/>
<protein>
    <recommendedName>
        <fullName evidence="5">Protein kinase domain-containing protein</fullName>
    </recommendedName>
</protein>
<evidence type="ECO:0000256" key="4">
    <source>
        <dbReference type="SAM" id="MobiDB-lite"/>
    </source>
</evidence>
<dbReference type="SUPFAM" id="SSF103243">
    <property type="entry name" value="KA1-like"/>
    <property type="match status" value="1"/>
</dbReference>
<dbReference type="CDD" id="cd14341">
    <property type="entry name" value="UBA_MELK"/>
    <property type="match status" value="1"/>
</dbReference>
<evidence type="ECO:0000259" key="5">
    <source>
        <dbReference type="PROSITE" id="PS50011"/>
    </source>
</evidence>
<dbReference type="Proteomes" id="UP000054324">
    <property type="component" value="Unassembled WGS sequence"/>
</dbReference>
<evidence type="ECO:0000256" key="3">
    <source>
        <dbReference type="ARBA" id="ARBA00022840"/>
    </source>
</evidence>
<dbReference type="FunFam" id="1.10.510.10:FF:000571">
    <property type="entry name" value="Maternal embryonic leucine zipper kinase"/>
    <property type="match status" value="1"/>
</dbReference>
<dbReference type="RefSeq" id="XP_009175005.1">
    <property type="nucleotide sequence ID" value="XM_009176741.1"/>
</dbReference>
<dbReference type="PANTHER" id="PTHR24346">
    <property type="entry name" value="MAP/MICROTUBULE AFFINITY-REGULATING KINASE"/>
    <property type="match status" value="1"/>
</dbReference>
<accession>A0A074Z2Q2</accession>
<feature type="region of interest" description="Disordered" evidence="4">
    <location>
        <begin position="709"/>
        <end position="741"/>
    </location>
</feature>
<evidence type="ECO:0000313" key="7">
    <source>
        <dbReference type="Proteomes" id="UP000054324"/>
    </source>
</evidence>
<dbReference type="OrthoDB" id="193931at2759"/>
<dbReference type="STRING" id="6198.A0A074Z2Q2"/>
<dbReference type="InterPro" id="IPR008271">
    <property type="entry name" value="Ser/Thr_kinase_AS"/>
</dbReference>
<evidence type="ECO:0000256" key="2">
    <source>
        <dbReference type="ARBA" id="ARBA00022741"/>
    </source>
</evidence>
<dbReference type="CTD" id="20329301"/>
<dbReference type="GO" id="GO:0005524">
    <property type="term" value="F:ATP binding"/>
    <property type="evidence" value="ECO:0007669"/>
    <property type="project" value="UniProtKB-KW"/>
</dbReference>
<feature type="region of interest" description="Disordered" evidence="4">
    <location>
        <begin position="521"/>
        <end position="561"/>
    </location>
</feature>
<dbReference type="PROSITE" id="PS00108">
    <property type="entry name" value="PROTEIN_KINASE_ST"/>
    <property type="match status" value="1"/>
</dbReference>
<evidence type="ECO:0000313" key="6">
    <source>
        <dbReference type="EMBL" id="KER21243.1"/>
    </source>
</evidence>